<dbReference type="EMBL" id="JASWJB010000072">
    <property type="protein sequence ID" value="KAK2601682.1"/>
    <property type="molecule type" value="Genomic_DNA"/>
</dbReference>
<organism evidence="2 3">
    <name type="scientific">Conoideocrella luteorostrata</name>
    <dbReference type="NCBI Taxonomy" id="1105319"/>
    <lineage>
        <taxon>Eukaryota</taxon>
        <taxon>Fungi</taxon>
        <taxon>Dikarya</taxon>
        <taxon>Ascomycota</taxon>
        <taxon>Pezizomycotina</taxon>
        <taxon>Sordariomycetes</taxon>
        <taxon>Hypocreomycetidae</taxon>
        <taxon>Hypocreales</taxon>
        <taxon>Clavicipitaceae</taxon>
        <taxon>Conoideocrella</taxon>
    </lineage>
</organism>
<dbReference type="Proteomes" id="UP001251528">
    <property type="component" value="Unassembled WGS sequence"/>
</dbReference>
<protein>
    <submittedName>
        <fullName evidence="2">Uncharacterized protein</fullName>
    </submittedName>
</protein>
<comment type="caution">
    <text evidence="2">The sequence shown here is derived from an EMBL/GenBank/DDBJ whole genome shotgun (WGS) entry which is preliminary data.</text>
</comment>
<feature type="compositionally biased region" description="Low complexity" evidence="1">
    <location>
        <begin position="10"/>
        <end position="20"/>
    </location>
</feature>
<proteinExistence type="predicted"/>
<gene>
    <name evidence="2" type="ORF">QQS21_004757</name>
</gene>
<evidence type="ECO:0000313" key="3">
    <source>
        <dbReference type="Proteomes" id="UP001251528"/>
    </source>
</evidence>
<accession>A0AAJ0G1D6</accession>
<name>A0AAJ0G1D6_9HYPO</name>
<sequence length="264" mass="29808">MRQDDKRQRQVTPEQQPQQRRLQEAKLTMQRNITITNATGSPQSYALFSAPPTVTPEARSMRSSFILVLRGLASATGQAFFTLPKEPLYAVCGVMYSGESTVEMQLDVLDTRLIQLGRTADDSSLVPGTTLDLIIRRQTPTFANRPDIPPSAKKGCFCIRTSSEFSHNEARADDYVVGVSLFKKLSRHFGPYTTFRPAPGMEYQVQPSNKFYLAIGDYNMRSRVPDGLDKRSLLIDFDVLELDDVQVYHNEQGRLTVRSDFNED</sequence>
<keyword evidence="3" id="KW-1185">Reference proteome</keyword>
<dbReference type="AlphaFoldDB" id="A0AAJ0G1D6"/>
<reference evidence="2" key="1">
    <citation type="submission" date="2023-06" db="EMBL/GenBank/DDBJ databases">
        <title>Conoideocrella luteorostrata (Hypocreales: Clavicipitaceae), a potential biocontrol fungus for elongate hemlock scale in United States Christmas tree production areas.</title>
        <authorList>
            <person name="Barrett H."/>
            <person name="Lovett B."/>
            <person name="Macias A.M."/>
            <person name="Stajich J.E."/>
            <person name="Kasson M.T."/>
        </authorList>
    </citation>
    <scope>NUCLEOTIDE SEQUENCE</scope>
    <source>
        <strain evidence="2">ARSEF 14590</strain>
    </source>
</reference>
<evidence type="ECO:0000313" key="2">
    <source>
        <dbReference type="EMBL" id="KAK2601682.1"/>
    </source>
</evidence>
<feature type="region of interest" description="Disordered" evidence="1">
    <location>
        <begin position="1"/>
        <end position="21"/>
    </location>
</feature>
<evidence type="ECO:0000256" key="1">
    <source>
        <dbReference type="SAM" id="MobiDB-lite"/>
    </source>
</evidence>